<protein>
    <submittedName>
        <fullName evidence="2">Sugar O-acyltransferase (Sialic acid O-acetyltransferase NeuD family)</fullName>
    </submittedName>
</protein>
<dbReference type="EMBL" id="JAUSUF010000003">
    <property type="protein sequence ID" value="MDQ0149541.1"/>
    <property type="molecule type" value="Genomic_DNA"/>
</dbReference>
<organism evidence="2 3">
    <name type="scientific">Eubacterium multiforme</name>
    <dbReference type="NCBI Taxonomy" id="83339"/>
    <lineage>
        <taxon>Bacteria</taxon>
        <taxon>Bacillati</taxon>
        <taxon>Bacillota</taxon>
        <taxon>Clostridia</taxon>
        <taxon>Eubacteriales</taxon>
        <taxon>Eubacteriaceae</taxon>
        <taxon>Eubacterium</taxon>
    </lineage>
</organism>
<evidence type="ECO:0000259" key="1">
    <source>
        <dbReference type="Pfam" id="PF17836"/>
    </source>
</evidence>
<dbReference type="InterPro" id="IPR041561">
    <property type="entry name" value="PglD_N"/>
</dbReference>
<evidence type="ECO:0000313" key="3">
    <source>
        <dbReference type="Proteomes" id="UP001228504"/>
    </source>
</evidence>
<dbReference type="SUPFAM" id="SSF51161">
    <property type="entry name" value="Trimeric LpxA-like enzymes"/>
    <property type="match status" value="1"/>
</dbReference>
<dbReference type="PANTHER" id="PTHR43300">
    <property type="entry name" value="ACETYLTRANSFERASE"/>
    <property type="match status" value="1"/>
</dbReference>
<dbReference type="RefSeq" id="WP_307485122.1">
    <property type="nucleotide sequence ID" value="NZ_JAUSUF010000003.1"/>
</dbReference>
<dbReference type="NCBIfam" id="TIGR03570">
    <property type="entry name" value="NeuD_NnaD"/>
    <property type="match status" value="1"/>
</dbReference>
<dbReference type="Gene3D" id="3.40.50.20">
    <property type="match status" value="1"/>
</dbReference>
<dbReference type="InterPro" id="IPR011004">
    <property type="entry name" value="Trimer_LpxA-like_sf"/>
</dbReference>
<name>A0ABT9UT98_9FIRM</name>
<gene>
    <name evidence="2" type="ORF">J2S18_001471</name>
</gene>
<dbReference type="PANTHER" id="PTHR43300:SF7">
    <property type="entry name" value="UDP-N-ACETYLBACILLOSAMINE N-ACETYLTRANSFERASE"/>
    <property type="match status" value="1"/>
</dbReference>
<comment type="caution">
    <text evidence="2">The sequence shown here is derived from an EMBL/GenBank/DDBJ whole genome shotgun (WGS) entry which is preliminary data.</text>
</comment>
<dbReference type="Pfam" id="PF17836">
    <property type="entry name" value="PglD_N"/>
    <property type="match status" value="1"/>
</dbReference>
<dbReference type="CDD" id="cd03360">
    <property type="entry name" value="LbH_AT_putative"/>
    <property type="match status" value="1"/>
</dbReference>
<feature type="domain" description="PglD N-terminal" evidence="1">
    <location>
        <begin position="3"/>
        <end position="77"/>
    </location>
</feature>
<dbReference type="Gene3D" id="2.160.10.10">
    <property type="entry name" value="Hexapeptide repeat proteins"/>
    <property type="match status" value="1"/>
</dbReference>
<dbReference type="InterPro" id="IPR020019">
    <property type="entry name" value="AcTrfase_PglD-like"/>
</dbReference>
<dbReference type="Proteomes" id="UP001228504">
    <property type="component" value="Unassembled WGS sequence"/>
</dbReference>
<evidence type="ECO:0000313" key="2">
    <source>
        <dbReference type="EMBL" id="MDQ0149541.1"/>
    </source>
</evidence>
<accession>A0ABT9UT98</accession>
<reference evidence="2 3" key="1">
    <citation type="submission" date="2023-07" db="EMBL/GenBank/DDBJ databases">
        <title>Genomic Encyclopedia of Type Strains, Phase IV (KMG-IV): sequencing the most valuable type-strain genomes for metagenomic binning, comparative biology and taxonomic classification.</title>
        <authorList>
            <person name="Goeker M."/>
        </authorList>
    </citation>
    <scope>NUCLEOTIDE SEQUENCE [LARGE SCALE GENOMIC DNA]</scope>
    <source>
        <strain evidence="2 3">DSM 20694</strain>
    </source>
</reference>
<dbReference type="InterPro" id="IPR050179">
    <property type="entry name" value="Trans_hexapeptide_repeat"/>
</dbReference>
<proteinExistence type="predicted"/>
<keyword evidence="3" id="KW-1185">Reference proteome</keyword>
<sequence>MEKLILIGAGGHSKSVVSSIQKDKFKVCGFIDENKKGFHLGIQILATKIEDIPNYRSYKYLVSIGDVYFRKIWFEKINKMGLKTVNVIDSSAIIDSSVKIGTGNFIGKMVIINADAKIGDNNVINTKALIEHECVVGNNVHLSTNSTINGNVIVKNNVFFGSCAVCNGQLTIGSDSVIGSGSVVIDDVDAFTTVVGVPAKVIKRRG</sequence>